<comment type="cofactor">
    <cofactor evidence="1 15">
        <name>Mg(2+)</name>
        <dbReference type="ChEBI" id="CHEBI:18420"/>
    </cofactor>
</comment>
<dbReference type="PIRSF" id="PIRSF000532">
    <property type="entry name" value="ATP_PFK_prok"/>
    <property type="match status" value="1"/>
</dbReference>
<feature type="binding site" description="in other chain" evidence="15">
    <location>
        <begin position="171"/>
        <end position="173"/>
    </location>
    <ligand>
        <name>substrate</name>
        <note>ligand shared between dimeric partners</note>
    </ligand>
</feature>
<comment type="activity regulation">
    <text evidence="15">Allosterically activated by ADP and other diphosphonucleosides, and allosterically inhibited by phosphoenolpyruvate.</text>
</comment>
<dbReference type="PROSITE" id="PS00433">
    <property type="entry name" value="PHOSPHOFRUCTOKINASE"/>
    <property type="match status" value="1"/>
</dbReference>
<accession>K1LKA5</accession>
<dbReference type="InterPro" id="IPR012003">
    <property type="entry name" value="ATP_PFK_prok-type"/>
</dbReference>
<dbReference type="EMBL" id="AGZE01000019">
    <property type="protein sequence ID" value="EKB57180.1"/>
    <property type="molecule type" value="Genomic_DNA"/>
</dbReference>
<dbReference type="Pfam" id="PF00365">
    <property type="entry name" value="PFK"/>
    <property type="match status" value="1"/>
</dbReference>
<evidence type="ECO:0000256" key="4">
    <source>
        <dbReference type="ARBA" id="ARBA00004679"/>
    </source>
</evidence>
<reference evidence="17 18" key="1">
    <citation type="submission" date="2012-07" db="EMBL/GenBank/DDBJ databases">
        <title>The Genome Sequence of Facklamia ignava CCUG 37419.</title>
        <authorList>
            <consortium name="The Broad Institute Genome Sequencing Platform"/>
            <person name="Earl A."/>
            <person name="Ward D."/>
            <person name="Feldgarden M."/>
            <person name="Gevers D."/>
            <person name="Huys G."/>
            <person name="Walker B."/>
            <person name="Young S.K."/>
            <person name="Zeng Q."/>
            <person name="Gargeya S."/>
            <person name="Fitzgerald M."/>
            <person name="Haas B."/>
            <person name="Abouelleil A."/>
            <person name="Alvarado L."/>
            <person name="Arachchi H.M."/>
            <person name="Berlin A.M."/>
            <person name="Chapman S.B."/>
            <person name="Goldberg J."/>
            <person name="Griggs A."/>
            <person name="Gujja S."/>
            <person name="Hansen M."/>
            <person name="Howarth C."/>
            <person name="Imamovic A."/>
            <person name="Larimer J."/>
            <person name="McCowen C."/>
            <person name="Montmayeur A."/>
            <person name="Murphy C."/>
            <person name="Neiman D."/>
            <person name="Pearson M."/>
            <person name="Priest M."/>
            <person name="Roberts A."/>
            <person name="Saif S."/>
            <person name="Shea T."/>
            <person name="Sisk P."/>
            <person name="Sykes S."/>
            <person name="Wortman J."/>
            <person name="Nusbaum C."/>
            <person name="Birren B."/>
        </authorList>
    </citation>
    <scope>NUCLEOTIDE SEQUENCE [LARGE SCALE GENOMIC DNA]</scope>
    <source>
        <strain evidence="17 18">CCUG 37419</strain>
    </source>
</reference>
<evidence type="ECO:0000256" key="14">
    <source>
        <dbReference type="ARBA" id="ARBA00048070"/>
    </source>
</evidence>
<dbReference type="eggNOG" id="COG0205">
    <property type="taxonomic scope" value="Bacteria"/>
</dbReference>
<dbReference type="HAMAP" id="MF_00339">
    <property type="entry name" value="Phosphofructokinase_I_B1"/>
    <property type="match status" value="1"/>
</dbReference>
<dbReference type="GO" id="GO:0006002">
    <property type="term" value="P:fructose 6-phosphate metabolic process"/>
    <property type="evidence" value="ECO:0007669"/>
    <property type="project" value="UniProtKB-UniRule"/>
</dbReference>
<evidence type="ECO:0000313" key="18">
    <source>
        <dbReference type="Proteomes" id="UP000005147"/>
    </source>
</evidence>
<keyword evidence="18" id="KW-1185">Reference proteome</keyword>
<dbReference type="AlphaFoldDB" id="K1LKA5"/>
<keyword evidence="9 15" id="KW-0547">Nucleotide-binding</keyword>
<name>K1LKA5_9LACT</name>
<dbReference type="SUPFAM" id="SSF53784">
    <property type="entry name" value="Phosphofructokinase"/>
    <property type="match status" value="1"/>
</dbReference>
<comment type="function">
    <text evidence="2 15">Catalyzes the phosphorylation of D-fructose 6-phosphate to fructose 1,6-bisphosphate by ATP, the first committing step of glycolysis.</text>
</comment>
<dbReference type="GO" id="GO:0003872">
    <property type="term" value="F:6-phosphofructokinase activity"/>
    <property type="evidence" value="ECO:0007669"/>
    <property type="project" value="UniProtKB-UniRule"/>
</dbReference>
<feature type="binding site" evidence="15">
    <location>
        <position position="105"/>
    </location>
    <ligand>
        <name>Mg(2+)</name>
        <dbReference type="ChEBI" id="CHEBI:18420"/>
        <note>catalytic</note>
    </ligand>
</feature>
<keyword evidence="5 15" id="KW-0963">Cytoplasm</keyword>
<sequence>MDIKRIAVVTSGGDAPGMNAAIRATVEQGIHHGIDVYGVYNGFKGLVEGDFRLLTTSDVHHNIRRGGTFLYSARFPEFSKEEYQRRAVEQLNNHNIDALIVIGGDGSFQGALALTKLGFPAIGIPATIDNDIPGTEYTIGFDSAVSVALDAIDKISDTAASHNRTFVVEVMGRHAGDIAIWAGVAAGADAILIPEESFRMQSIVRRIAAGRNRGKDYSLIVLAEGVSDVNSFVEEYKQYSPDESIRGVTLSHIQRGGTPSARDRVFATLMGARAVDLIIQGQSAIYLGIKQERLAVFDIVKTLKKTEHAVRQDLFQLNINLTDRGI</sequence>
<dbReference type="GO" id="GO:0048029">
    <property type="term" value="F:monosaccharide binding"/>
    <property type="evidence" value="ECO:0007669"/>
    <property type="project" value="TreeGrafter"/>
</dbReference>
<keyword evidence="13 15" id="KW-0324">Glycolysis</keyword>
<evidence type="ECO:0000256" key="1">
    <source>
        <dbReference type="ARBA" id="ARBA00001946"/>
    </source>
</evidence>
<dbReference type="Gene3D" id="3.40.50.460">
    <property type="entry name" value="Phosphofructokinase domain"/>
    <property type="match status" value="1"/>
</dbReference>
<dbReference type="STRING" id="883112.HMPREF9707_00689"/>
<feature type="binding site" description="in other chain" evidence="15">
    <location>
        <position position="224"/>
    </location>
    <ligand>
        <name>substrate</name>
        <note>ligand shared between dimeric partners</note>
    </ligand>
</feature>
<dbReference type="PANTHER" id="PTHR13697:SF4">
    <property type="entry name" value="ATP-DEPENDENT 6-PHOSPHOFRUCTOKINASE"/>
    <property type="match status" value="1"/>
</dbReference>
<dbReference type="Proteomes" id="UP000005147">
    <property type="component" value="Unassembled WGS sequence"/>
</dbReference>
<dbReference type="NCBIfam" id="NF002872">
    <property type="entry name" value="PRK03202.1"/>
    <property type="match status" value="1"/>
</dbReference>
<comment type="caution">
    <text evidence="17">The sequence shown here is derived from an EMBL/GenBank/DDBJ whole genome shotgun (WGS) entry which is preliminary data.</text>
</comment>
<feature type="binding site" evidence="15">
    <location>
        <position position="13"/>
    </location>
    <ligand>
        <name>ATP</name>
        <dbReference type="ChEBI" id="CHEBI:30616"/>
    </ligand>
</feature>
<dbReference type="GO" id="GO:0042802">
    <property type="term" value="F:identical protein binding"/>
    <property type="evidence" value="ECO:0007669"/>
    <property type="project" value="TreeGrafter"/>
</dbReference>
<keyword evidence="7 15" id="KW-0808">Transferase</keyword>
<feature type="binding site" description="in other chain" evidence="15">
    <location>
        <begin position="127"/>
        <end position="129"/>
    </location>
    <ligand>
        <name>substrate</name>
        <note>ligand shared between dimeric partners</note>
    </ligand>
</feature>
<evidence type="ECO:0000256" key="9">
    <source>
        <dbReference type="ARBA" id="ARBA00022741"/>
    </source>
</evidence>
<dbReference type="InterPro" id="IPR012828">
    <property type="entry name" value="PFKA_ATP_prok"/>
</dbReference>
<dbReference type="GO" id="GO:0061621">
    <property type="term" value="P:canonical glycolysis"/>
    <property type="evidence" value="ECO:0007669"/>
    <property type="project" value="TreeGrafter"/>
</dbReference>
<feature type="binding site" evidence="15">
    <location>
        <begin position="104"/>
        <end position="107"/>
    </location>
    <ligand>
        <name>ATP</name>
        <dbReference type="ChEBI" id="CHEBI:30616"/>
    </ligand>
</feature>
<feature type="binding site" evidence="15">
    <location>
        <position position="246"/>
    </location>
    <ligand>
        <name>substrate</name>
        <note>ligand shared between dimeric partners</note>
    </ligand>
</feature>
<evidence type="ECO:0000256" key="10">
    <source>
        <dbReference type="ARBA" id="ARBA00022777"/>
    </source>
</evidence>
<evidence type="ECO:0000256" key="7">
    <source>
        <dbReference type="ARBA" id="ARBA00022679"/>
    </source>
</evidence>
<comment type="subcellular location">
    <subcellularLocation>
        <location evidence="3 15">Cytoplasm</location>
    </subcellularLocation>
</comment>
<keyword evidence="6 15" id="KW-0021">Allosteric enzyme</keyword>
<evidence type="ECO:0000256" key="6">
    <source>
        <dbReference type="ARBA" id="ARBA00022533"/>
    </source>
</evidence>
<dbReference type="GO" id="GO:0046872">
    <property type="term" value="F:metal ion binding"/>
    <property type="evidence" value="ECO:0007669"/>
    <property type="project" value="UniProtKB-KW"/>
</dbReference>
<dbReference type="InterPro" id="IPR035966">
    <property type="entry name" value="PKF_sf"/>
</dbReference>
<evidence type="ECO:0000313" key="17">
    <source>
        <dbReference type="EMBL" id="EKB57180.1"/>
    </source>
</evidence>
<feature type="binding site" description="in other chain" evidence="15">
    <location>
        <position position="213"/>
    </location>
    <ligand>
        <name>ADP</name>
        <dbReference type="ChEBI" id="CHEBI:456216"/>
        <note>allosteric activator; ligand shared between dimeric partners</note>
    </ligand>
</feature>
<protein>
    <recommendedName>
        <fullName evidence="15">ATP-dependent 6-phosphofructokinase</fullName>
        <shortName evidence="15">ATP-PFK</shortName>
        <shortName evidence="15">Phosphofructokinase</shortName>
        <ecNumber evidence="15">2.7.1.11</ecNumber>
    </recommendedName>
    <alternativeName>
        <fullName evidence="15">Phosphohexokinase</fullName>
    </alternativeName>
</protein>
<comment type="similarity">
    <text evidence="15">Belongs to the phosphofructokinase type A (PFKA) family. ATP-dependent PFK group I subfamily. Prokaryotic clade 'B1' sub-subfamily.</text>
</comment>
<keyword evidence="10 15" id="KW-0418">Kinase</keyword>
<evidence type="ECO:0000256" key="8">
    <source>
        <dbReference type="ARBA" id="ARBA00022723"/>
    </source>
</evidence>
<dbReference type="PRINTS" id="PR00476">
    <property type="entry name" value="PHFRCTKINASE"/>
</dbReference>
<keyword evidence="12 15" id="KW-0460">Magnesium</keyword>
<evidence type="ECO:0000256" key="5">
    <source>
        <dbReference type="ARBA" id="ARBA00022490"/>
    </source>
</evidence>
<evidence type="ECO:0000259" key="16">
    <source>
        <dbReference type="Pfam" id="PF00365"/>
    </source>
</evidence>
<dbReference type="GO" id="GO:0016208">
    <property type="term" value="F:AMP binding"/>
    <property type="evidence" value="ECO:0007669"/>
    <property type="project" value="TreeGrafter"/>
</dbReference>
<dbReference type="PATRIC" id="fig|883112.3.peg.686"/>
<evidence type="ECO:0000256" key="13">
    <source>
        <dbReference type="ARBA" id="ARBA00023152"/>
    </source>
</evidence>
<dbReference type="InterPro" id="IPR015912">
    <property type="entry name" value="Phosphofructokinase_CS"/>
</dbReference>
<dbReference type="PANTHER" id="PTHR13697">
    <property type="entry name" value="PHOSPHOFRUCTOKINASE"/>
    <property type="match status" value="1"/>
</dbReference>
<dbReference type="GO" id="GO:0005524">
    <property type="term" value="F:ATP binding"/>
    <property type="evidence" value="ECO:0007669"/>
    <property type="project" value="UniProtKB-UniRule"/>
</dbReference>
<dbReference type="Gene3D" id="3.40.50.450">
    <property type="match status" value="1"/>
</dbReference>
<comment type="subunit">
    <text evidence="15">Homotetramer.</text>
</comment>
<feature type="binding site" description="in other chain" evidence="15">
    <location>
        <begin position="252"/>
        <end position="255"/>
    </location>
    <ligand>
        <name>substrate</name>
        <note>ligand shared between dimeric partners</note>
    </ligand>
</feature>
<feature type="binding site" evidence="15">
    <location>
        <begin position="74"/>
        <end position="75"/>
    </location>
    <ligand>
        <name>ATP</name>
        <dbReference type="ChEBI" id="CHEBI:30616"/>
    </ligand>
</feature>
<dbReference type="UniPathway" id="UPA00109">
    <property type="reaction ID" value="UER00182"/>
</dbReference>
<feature type="binding site" description="in other chain" evidence="15">
    <location>
        <begin position="215"/>
        <end position="217"/>
    </location>
    <ligand>
        <name>ADP</name>
        <dbReference type="ChEBI" id="CHEBI:456216"/>
        <note>allosteric activator; ligand shared between dimeric partners</note>
    </ligand>
</feature>
<dbReference type="FunFam" id="3.40.50.450:FF:000001">
    <property type="entry name" value="ATP-dependent 6-phosphofructokinase"/>
    <property type="match status" value="1"/>
</dbReference>
<proteinExistence type="inferred from homology"/>
<keyword evidence="8 15" id="KW-0479">Metal-binding</keyword>
<feature type="binding site" description="in other chain" evidence="15">
    <location>
        <begin position="187"/>
        <end position="189"/>
    </location>
    <ligand>
        <name>ADP</name>
        <dbReference type="ChEBI" id="CHEBI:456216"/>
        <note>allosteric activator; ligand shared between dimeric partners</note>
    </ligand>
</feature>
<dbReference type="InterPro" id="IPR022953">
    <property type="entry name" value="ATP_PFK"/>
</dbReference>
<evidence type="ECO:0000256" key="15">
    <source>
        <dbReference type="HAMAP-Rule" id="MF_00339"/>
    </source>
</evidence>
<feature type="active site" description="Proton acceptor" evidence="15">
    <location>
        <position position="129"/>
    </location>
</feature>
<comment type="caution">
    <text evidence="15">Lacks conserved residue(s) required for the propagation of feature annotation.</text>
</comment>
<dbReference type="FunFam" id="3.40.50.460:FF:000002">
    <property type="entry name" value="ATP-dependent 6-phosphofructokinase"/>
    <property type="match status" value="1"/>
</dbReference>
<evidence type="ECO:0000256" key="11">
    <source>
        <dbReference type="ARBA" id="ARBA00022840"/>
    </source>
</evidence>
<keyword evidence="11 15" id="KW-0067">ATP-binding</keyword>
<dbReference type="HOGENOM" id="CLU_020655_0_1_9"/>
<organism evidence="17 18">
    <name type="scientific">Falseniella ignava CCUG 37419</name>
    <dbReference type="NCBI Taxonomy" id="883112"/>
    <lineage>
        <taxon>Bacteria</taxon>
        <taxon>Bacillati</taxon>
        <taxon>Bacillota</taxon>
        <taxon>Bacilli</taxon>
        <taxon>Lactobacillales</taxon>
        <taxon>Aerococcaceae</taxon>
        <taxon>Falseniella</taxon>
    </lineage>
</organism>
<dbReference type="GO" id="GO:0070095">
    <property type="term" value="F:fructose-6-phosphate binding"/>
    <property type="evidence" value="ECO:0007669"/>
    <property type="project" value="TreeGrafter"/>
</dbReference>
<dbReference type="GO" id="GO:0030388">
    <property type="term" value="P:fructose 1,6-bisphosphate metabolic process"/>
    <property type="evidence" value="ECO:0007669"/>
    <property type="project" value="TreeGrafter"/>
</dbReference>
<gene>
    <name evidence="15" type="primary">pfkA</name>
    <name evidence="17" type="ORF">HMPREF9707_00689</name>
</gene>
<dbReference type="NCBIfam" id="TIGR02482">
    <property type="entry name" value="PFKA_ATP"/>
    <property type="match status" value="1"/>
</dbReference>
<dbReference type="InterPro" id="IPR000023">
    <property type="entry name" value="Phosphofructokinase_dom"/>
</dbReference>
<evidence type="ECO:0000256" key="3">
    <source>
        <dbReference type="ARBA" id="ARBA00004496"/>
    </source>
</evidence>
<dbReference type="EC" id="2.7.1.11" evidence="15"/>
<evidence type="ECO:0000256" key="12">
    <source>
        <dbReference type="ARBA" id="ARBA00022842"/>
    </source>
</evidence>
<comment type="catalytic activity">
    <reaction evidence="14 15">
        <text>beta-D-fructose 6-phosphate + ATP = beta-D-fructose 1,6-bisphosphate + ADP + H(+)</text>
        <dbReference type="Rhea" id="RHEA:16109"/>
        <dbReference type="ChEBI" id="CHEBI:15378"/>
        <dbReference type="ChEBI" id="CHEBI:30616"/>
        <dbReference type="ChEBI" id="CHEBI:32966"/>
        <dbReference type="ChEBI" id="CHEBI:57634"/>
        <dbReference type="ChEBI" id="CHEBI:456216"/>
        <dbReference type="EC" id="2.7.1.11"/>
    </reaction>
</comment>
<feature type="binding site" evidence="15">
    <location>
        <position position="164"/>
    </location>
    <ligand>
        <name>substrate</name>
        <note>ligand shared between dimeric partners</note>
    </ligand>
</feature>
<dbReference type="GO" id="GO:0005945">
    <property type="term" value="C:6-phosphofructokinase complex"/>
    <property type="evidence" value="ECO:0007669"/>
    <property type="project" value="TreeGrafter"/>
</dbReference>
<evidence type="ECO:0000256" key="2">
    <source>
        <dbReference type="ARBA" id="ARBA00002659"/>
    </source>
</evidence>
<feature type="domain" description="Phosphofructokinase" evidence="16">
    <location>
        <begin position="5"/>
        <end position="278"/>
    </location>
</feature>
<comment type="pathway">
    <text evidence="4 15">Carbohydrate degradation; glycolysis; D-glyceraldehyde 3-phosphate and glycerone phosphate from D-glucose: step 3/4.</text>
</comment>